<sequence>MAESNYNGAEAKIKNCSRDRDNYDRLLSIFHTGTHVKRCLLEHFLRGKQLNLFDWLDNMDQNFLQFEDVQRAVRRSAVIQVTDLKSSTINTLLKNNCFLMFWDIYLRNNKLEDILNSHKEVLSSIYKNAASNQTFSSLSTEYYKPRLTTTQWKLLFKTEDQSEINRDKYCHSISASKDITVSSLDNELNFVLLYTICPLFKSVDVVSECQIQITKIAVSKSELQKAAFDEIWDTIKAHIQIIGSQFNRSEYFKDNCEQIQQTIFNKTVSQENRKCILEDALKFQISLSKWVGTTPRDDDRSMSANIERMRIFKNIYVSHCSKSSLIEGDFQQNWKKIRQCIVELGDTAAYMRKIDTLLTSEINPVMEIELCSTYRNFKETERRYEIYCRKLEGNFPVKLRIEGDNVPSAQEVTNHFEDLATTDVGITFATDGSLVVGLDVSPTALYNVGKFLETLDTLLSSLLQMHPKYGNGHTSHVVVSVIFEEISNEPIQFPPKKPREGAVSTARTELKRLSYILSICKEYHQAFCLCLIGFTLSEIAISRSLRIDTSINLKEKEKRRADRDTIIHDHSVSHPKLTTEHRQLVTDKLGYRNPNTQYIATKEHFTLTDSVKDDKDDIVVKILPGDEHESFVIKSDNNPLYDKSTNTKNKYSSYIKDNEQAYTDDRTIEGKHIKIEAPKELAAGNLLEFTEETGNKEITHTEDLFDKYTMQTIELYVPAKQKENFDQTGTYIVFTNTIKSYTQFPEKGNPVESLDKI</sequence>
<evidence type="ECO:0000313" key="2">
    <source>
        <dbReference type="EMBL" id="CAG2187825.1"/>
    </source>
</evidence>
<protein>
    <recommendedName>
        <fullName evidence="1">DZIP3-like HEPN domain-containing protein</fullName>
    </recommendedName>
</protein>
<comment type="caution">
    <text evidence="2">The sequence shown here is derived from an EMBL/GenBank/DDBJ whole genome shotgun (WGS) entry which is preliminary data.</text>
</comment>
<evidence type="ECO:0000313" key="3">
    <source>
        <dbReference type="Proteomes" id="UP000683360"/>
    </source>
</evidence>
<dbReference type="EMBL" id="CAJPWZ010000186">
    <property type="protein sequence ID" value="CAG2187825.1"/>
    <property type="molecule type" value="Genomic_DNA"/>
</dbReference>
<name>A0A8S3PYP2_MYTED</name>
<dbReference type="InterPro" id="IPR041249">
    <property type="entry name" value="HEPN_DZIP3"/>
</dbReference>
<dbReference type="AlphaFoldDB" id="A0A8S3PYP2"/>
<dbReference type="Pfam" id="PF18738">
    <property type="entry name" value="HEPN_DZIP3"/>
    <property type="match status" value="1"/>
</dbReference>
<accession>A0A8S3PYP2</accession>
<dbReference type="Proteomes" id="UP000683360">
    <property type="component" value="Unassembled WGS sequence"/>
</dbReference>
<feature type="domain" description="DZIP3-like HEPN" evidence="1">
    <location>
        <begin position="287"/>
        <end position="367"/>
    </location>
</feature>
<gene>
    <name evidence="2" type="ORF">MEDL_3278</name>
</gene>
<organism evidence="2 3">
    <name type="scientific">Mytilus edulis</name>
    <name type="common">Blue mussel</name>
    <dbReference type="NCBI Taxonomy" id="6550"/>
    <lineage>
        <taxon>Eukaryota</taxon>
        <taxon>Metazoa</taxon>
        <taxon>Spiralia</taxon>
        <taxon>Lophotrochozoa</taxon>
        <taxon>Mollusca</taxon>
        <taxon>Bivalvia</taxon>
        <taxon>Autobranchia</taxon>
        <taxon>Pteriomorphia</taxon>
        <taxon>Mytilida</taxon>
        <taxon>Mytiloidea</taxon>
        <taxon>Mytilidae</taxon>
        <taxon>Mytilinae</taxon>
        <taxon>Mytilus</taxon>
    </lineage>
</organism>
<keyword evidence="3" id="KW-1185">Reference proteome</keyword>
<dbReference type="OrthoDB" id="6161471at2759"/>
<proteinExistence type="predicted"/>
<reference evidence="2" key="1">
    <citation type="submission" date="2021-03" db="EMBL/GenBank/DDBJ databases">
        <authorList>
            <person name="Bekaert M."/>
        </authorList>
    </citation>
    <scope>NUCLEOTIDE SEQUENCE</scope>
</reference>
<evidence type="ECO:0000259" key="1">
    <source>
        <dbReference type="Pfam" id="PF18738"/>
    </source>
</evidence>